<protein>
    <submittedName>
        <fullName evidence="1">Uncharacterized protein</fullName>
    </submittedName>
</protein>
<reference evidence="1 2" key="1">
    <citation type="submission" date="2014-04" db="EMBL/GenBank/DDBJ databases">
        <authorList>
            <consortium name="International Citrus Genome Consortium"/>
            <person name="Gmitter F."/>
            <person name="Chen C."/>
            <person name="Farmerie W."/>
            <person name="Harkins T."/>
            <person name="Desany B."/>
            <person name="Mohiuddin M."/>
            <person name="Kodira C."/>
            <person name="Borodovsky M."/>
            <person name="Lomsadze A."/>
            <person name="Burns P."/>
            <person name="Jenkins J."/>
            <person name="Prochnik S."/>
            <person name="Shu S."/>
            <person name="Chapman J."/>
            <person name="Pitluck S."/>
            <person name="Schmutz J."/>
            <person name="Rokhsar D."/>
        </authorList>
    </citation>
    <scope>NUCLEOTIDE SEQUENCE</scope>
</reference>
<gene>
    <name evidence="1" type="ORF">CISIN_1g035013mg</name>
</gene>
<dbReference type="EMBL" id="KK784881">
    <property type="protein sequence ID" value="KDO76446.1"/>
    <property type="molecule type" value="Genomic_DNA"/>
</dbReference>
<organism evidence="1 2">
    <name type="scientific">Citrus sinensis</name>
    <name type="common">Sweet orange</name>
    <name type="synonym">Citrus aurantium var. sinensis</name>
    <dbReference type="NCBI Taxonomy" id="2711"/>
    <lineage>
        <taxon>Eukaryota</taxon>
        <taxon>Viridiplantae</taxon>
        <taxon>Streptophyta</taxon>
        <taxon>Embryophyta</taxon>
        <taxon>Tracheophyta</taxon>
        <taxon>Spermatophyta</taxon>
        <taxon>Magnoliopsida</taxon>
        <taxon>eudicotyledons</taxon>
        <taxon>Gunneridae</taxon>
        <taxon>Pentapetalae</taxon>
        <taxon>rosids</taxon>
        <taxon>malvids</taxon>
        <taxon>Sapindales</taxon>
        <taxon>Rutaceae</taxon>
        <taxon>Aurantioideae</taxon>
        <taxon>Citrus</taxon>
    </lineage>
</organism>
<dbReference type="Proteomes" id="UP000027120">
    <property type="component" value="Unassembled WGS sequence"/>
</dbReference>
<sequence length="76" mass="8815">MLLCLSGFNIGPLTQKCSPLLVFNANKKKGQATKHHHKSPNPKKKMIFFLKFYLRGIEKGQTEGVLDRFHDIKYRQ</sequence>
<accession>A0A067GM82</accession>
<proteinExistence type="predicted"/>
<dbReference type="AlphaFoldDB" id="A0A067GM82"/>
<evidence type="ECO:0000313" key="1">
    <source>
        <dbReference type="EMBL" id="KDO76446.1"/>
    </source>
</evidence>
<keyword evidence="2" id="KW-1185">Reference proteome</keyword>
<evidence type="ECO:0000313" key="2">
    <source>
        <dbReference type="Proteomes" id="UP000027120"/>
    </source>
</evidence>
<name>A0A067GM82_CITSI</name>